<organism evidence="8 9">
    <name type="scientific">Lactuca sativa</name>
    <name type="common">Garden lettuce</name>
    <dbReference type="NCBI Taxonomy" id="4236"/>
    <lineage>
        <taxon>Eukaryota</taxon>
        <taxon>Viridiplantae</taxon>
        <taxon>Streptophyta</taxon>
        <taxon>Embryophyta</taxon>
        <taxon>Tracheophyta</taxon>
        <taxon>Spermatophyta</taxon>
        <taxon>Magnoliopsida</taxon>
        <taxon>eudicotyledons</taxon>
        <taxon>Gunneridae</taxon>
        <taxon>Pentapetalae</taxon>
        <taxon>asterids</taxon>
        <taxon>campanulids</taxon>
        <taxon>Asterales</taxon>
        <taxon>Asteraceae</taxon>
        <taxon>Cichorioideae</taxon>
        <taxon>Cichorieae</taxon>
        <taxon>Lactucinae</taxon>
        <taxon>Lactuca</taxon>
    </lineage>
</organism>
<dbReference type="GO" id="GO:0007165">
    <property type="term" value="P:signal transduction"/>
    <property type="evidence" value="ECO:0007669"/>
    <property type="project" value="InterPro"/>
</dbReference>
<dbReference type="InterPro" id="IPR000157">
    <property type="entry name" value="TIR_dom"/>
</dbReference>
<keyword evidence="5" id="KW-0520">NAD</keyword>
<keyword evidence="9" id="KW-1185">Reference proteome</keyword>
<dbReference type="Gene3D" id="1.10.8.430">
    <property type="entry name" value="Helical domain of apoptotic protease-activating factors"/>
    <property type="match status" value="2"/>
</dbReference>
<dbReference type="InterPro" id="IPR008808">
    <property type="entry name" value="Powdery_mildew-R_dom"/>
</dbReference>
<dbReference type="InterPro" id="IPR044974">
    <property type="entry name" value="Disease_R_plants"/>
</dbReference>
<dbReference type="PROSITE" id="PS51153">
    <property type="entry name" value="RPW8"/>
    <property type="match status" value="1"/>
</dbReference>
<dbReference type="InterPro" id="IPR002182">
    <property type="entry name" value="NB-ARC"/>
</dbReference>
<evidence type="ECO:0000256" key="1">
    <source>
        <dbReference type="ARBA" id="ARBA00008894"/>
    </source>
</evidence>
<dbReference type="InterPro" id="IPR032675">
    <property type="entry name" value="LRR_dom_sf"/>
</dbReference>
<dbReference type="InterPro" id="IPR027417">
    <property type="entry name" value="P-loop_NTPase"/>
</dbReference>
<dbReference type="GO" id="GO:0006952">
    <property type="term" value="P:defense response"/>
    <property type="evidence" value="ECO:0007669"/>
    <property type="project" value="UniProtKB-KW"/>
</dbReference>
<dbReference type="PRINTS" id="PR00364">
    <property type="entry name" value="DISEASERSIST"/>
</dbReference>
<dbReference type="Gene3D" id="3.80.10.10">
    <property type="entry name" value="Ribonuclease Inhibitor"/>
    <property type="match status" value="3"/>
</dbReference>
<evidence type="ECO:0000256" key="2">
    <source>
        <dbReference type="ARBA" id="ARBA00022614"/>
    </source>
</evidence>
<evidence type="ECO:0000313" key="9">
    <source>
        <dbReference type="Proteomes" id="UP000235145"/>
    </source>
</evidence>
<dbReference type="EMBL" id="NBSK02000009">
    <property type="protein sequence ID" value="KAJ0188045.1"/>
    <property type="molecule type" value="Genomic_DNA"/>
</dbReference>
<feature type="domain" description="TIR" evidence="6">
    <location>
        <begin position="5"/>
        <end position="167"/>
    </location>
</feature>
<dbReference type="Gene3D" id="3.40.50.300">
    <property type="entry name" value="P-loop containing nucleotide triphosphate hydrolases"/>
    <property type="match status" value="2"/>
</dbReference>
<dbReference type="InterPro" id="IPR036390">
    <property type="entry name" value="WH_DNA-bd_sf"/>
</dbReference>
<dbReference type="Pfam" id="PF05659">
    <property type="entry name" value="RPW8"/>
    <property type="match status" value="1"/>
</dbReference>
<dbReference type="Gene3D" id="1.10.10.10">
    <property type="entry name" value="Winged helix-like DNA-binding domain superfamily/Winged helix DNA-binding domain"/>
    <property type="match status" value="1"/>
</dbReference>
<dbReference type="PANTHER" id="PTHR11017">
    <property type="entry name" value="LEUCINE-RICH REPEAT-CONTAINING PROTEIN"/>
    <property type="match status" value="1"/>
</dbReference>
<evidence type="ECO:0000259" key="6">
    <source>
        <dbReference type="PROSITE" id="PS50104"/>
    </source>
</evidence>
<dbReference type="SMART" id="SM00255">
    <property type="entry name" value="TIR"/>
    <property type="match status" value="1"/>
</dbReference>
<reference evidence="8 9" key="1">
    <citation type="journal article" date="2017" name="Nat. Commun.">
        <title>Genome assembly with in vitro proximity ligation data and whole-genome triplication in lettuce.</title>
        <authorList>
            <person name="Reyes-Chin-Wo S."/>
            <person name="Wang Z."/>
            <person name="Yang X."/>
            <person name="Kozik A."/>
            <person name="Arikit S."/>
            <person name="Song C."/>
            <person name="Xia L."/>
            <person name="Froenicke L."/>
            <person name="Lavelle D.O."/>
            <person name="Truco M.J."/>
            <person name="Xia R."/>
            <person name="Zhu S."/>
            <person name="Xu C."/>
            <person name="Xu H."/>
            <person name="Xu X."/>
            <person name="Cox K."/>
            <person name="Korf I."/>
            <person name="Meyers B.C."/>
            <person name="Michelmore R.W."/>
        </authorList>
    </citation>
    <scope>NUCLEOTIDE SEQUENCE [LARGE SCALE GENOMIC DNA]</scope>
    <source>
        <strain evidence="9">cv. Salinas</strain>
        <tissue evidence="8">Seedlings</tissue>
    </source>
</reference>
<gene>
    <name evidence="8" type="ORF">LSAT_V11C900505790</name>
</gene>
<evidence type="ECO:0008006" key="10">
    <source>
        <dbReference type="Google" id="ProtNLM"/>
    </source>
</evidence>
<dbReference type="Gene3D" id="3.40.50.10140">
    <property type="entry name" value="Toll/interleukin-1 receptor homology (TIR) domain"/>
    <property type="match status" value="1"/>
</dbReference>
<accession>A0A9R1UID9</accession>
<dbReference type="InterPro" id="IPR058192">
    <property type="entry name" value="WHD_ROQ1-like"/>
</dbReference>
<name>A0A9R1UID9_LACSA</name>
<dbReference type="Pfam" id="PF23282">
    <property type="entry name" value="WHD_ROQ1"/>
    <property type="match status" value="1"/>
</dbReference>
<dbReference type="InterPro" id="IPR042197">
    <property type="entry name" value="Apaf_helical"/>
</dbReference>
<proteinExistence type="inferred from homology"/>
<dbReference type="SUPFAM" id="SSF46785">
    <property type="entry name" value="Winged helix' DNA-binding domain"/>
    <property type="match status" value="1"/>
</dbReference>
<dbReference type="SMART" id="SM00382">
    <property type="entry name" value="AAA"/>
    <property type="match status" value="2"/>
</dbReference>
<comment type="caution">
    <text evidence="8">The sequence shown here is derived from an EMBL/GenBank/DDBJ whole genome shotgun (WGS) entry which is preliminary data.</text>
</comment>
<keyword evidence="3" id="KW-0677">Repeat</keyword>
<dbReference type="SUPFAM" id="SSF52200">
    <property type="entry name" value="Toll/Interleukin receptor TIR domain"/>
    <property type="match status" value="1"/>
</dbReference>
<dbReference type="SUPFAM" id="SSF52058">
    <property type="entry name" value="L domain-like"/>
    <property type="match status" value="2"/>
</dbReference>
<dbReference type="InterPro" id="IPR035897">
    <property type="entry name" value="Toll_tir_struct_dom_sf"/>
</dbReference>
<dbReference type="Pfam" id="PF00931">
    <property type="entry name" value="NB-ARC"/>
    <property type="match status" value="2"/>
</dbReference>
<evidence type="ECO:0000256" key="5">
    <source>
        <dbReference type="ARBA" id="ARBA00023027"/>
    </source>
</evidence>
<feature type="domain" description="RPW8" evidence="7">
    <location>
        <begin position="1169"/>
        <end position="1320"/>
    </location>
</feature>
<dbReference type="InterPro" id="IPR003593">
    <property type="entry name" value="AAA+_ATPase"/>
</dbReference>
<dbReference type="GO" id="GO:0043531">
    <property type="term" value="F:ADP binding"/>
    <property type="evidence" value="ECO:0007669"/>
    <property type="project" value="InterPro"/>
</dbReference>
<dbReference type="PANTHER" id="PTHR11017:SF307">
    <property type="entry name" value="TIR DOMAIN, P-LOOP CONTAINING NUCLEOSIDE TRIPHOSPHATE HYDROLASE"/>
    <property type="match status" value="1"/>
</dbReference>
<sequence>MAFPSVYNVFLSFRGEDTGHSFTDHLYDALKRAGMVTFRDNEEIRRGEELQPEIERAIKESRASVVVFSEKYATSTWCLDELALILQQRRECNHFVLPVFYHVHPSDVRKQRGTFAIEVKASSRWTDHNVRLWKKALKEVADLAGMVLSGSETKFLKEIVDTIYNKLDHKEVSLPPNITGMDTRYEEIRLWLYRPDVEFLAICGMGGSGKTTLAKYIYNSNWKTYENMSFLEGIREKCEQPDGMRVLQEQLLKGILGGKKRKIPSVSEGTCKIEEALQTKRSLIVLDDIVERSQLVALLGTGRINAHSKIIITTNRENTDDWFKFTDWRCEEYKMKLLNHDESLELLSRHAFGSKVPMEGLEELAIQAVQYCEGNPLALEVLASSLSNNNTILHWKSQLNLLEKEVDSRIQNVLIMSYKSLSGDLEKELFLHIACFFVGKDADYVVKILQHDYCAFSGIKSLSNRCLLSVSPNNKLMMHPLLQEMGKNIVRQESKFPAKRSRVWLSSDSYKILSKGEGSETIEGLALDSQMLEEQKFALKLSNLKTDALQKMDKLKLLQLHFVELTGSYENFSEDLRWLCWLGSNLRTIPSDLFMGNLVAMDMSYSNLEIFEPPTVLPSLQILNLTNSHNLSEIRNMSMIPHLETLILWNCHSLSRVCETIGDLTSLALLNMTGCRNLCKSEQTEASTSGGGVAEQPTFFFPPSLHQLFLKDCDLECTESFPLSFSVQLSLQYMNLGNSLFEFLPCYDHLKNLRVLDLSLCSMLKQLLCLPSTLAELYVYYCKSLEEISFQSHRFTLQEFGYEGCVSLLEIEGFIKLVPVAKLEEIDLGHMKWLKEYQNHEVCLVGDDELTKGRSTCIQMLYEFNIMSTSLPYMEDPNMKPTYESELSSLSSVSFDVPPPPKNRRIKGLDVTFKYTISGENDVLWFCKISTTNGVDLMYNPKVFGKPESGEVGIWLSYWPIGNALDTGDKVNVSIAVISGLEVHECGVSLVYTDDKVAEETLENNMEWIEVLGGDLSGFQLSTRAYYLCRRDLFELMEVGRLTLGWFSILVGDTIECTEVRGWRKTGRPTQLKPSFTELKFVRCIVHGPESEDIYKIAEMSKSSFVDIYKTLDFTSSLLGETMISSTSSKFSETTIKELNEIQESTISIHGEKLKSLATHGVTDEMEVKPQEKAMLLDPLLSESISKLYEIVINAAQTTANFKLELMQLAVTLERIAPIIQDTVNMNRKLDRTEVECKMFTDEIKEATKLVAKCSKVKRKIIKKLTYSLKLKDFNFKLLRFFQIEVQAFQIRDITQTLLEVNDVKLKMDCTIALDVKDMRLGRSWIDNYGDSASTSSKADQSEREKYGWQVPALSNGIVAFDERLAKLKAEVFSSSDINDGDDRSVLVVAAAAGCGKTTLVKMLCHDPEILDKFGENIFFVTVSETPNFMVIVNDLFNPNSSCPQVLFENNEDAKNKLENFLNQKVSGPMLLVLDDVWSGSFIENFPSKNKECKILVTSRTAFTNYDVFRFDPLNEKDAKTLFCQSAFTKDGKRPTPTIDENLVNQMVACCKRHPLTLIVVGRSLNGKDELIWRSMLKSLSEGRSVLDIHKDVLILLERSFEALHDESKQCFLDFGLFPEDRRIPVSALLNMWVHLYDHDDDGVDTMATIFGLSFRNLVNLMATGLILELFSFRNQSGAIVNYCDQQFVTQQQMLRELAIHLNSKLPLPQRSRLIINARGEDLPAYIQQVQEPMQARVLSISTGESFSSRWCNMEAPNLEVLILNLVSKTYTLPPFLAGNQKLKILNISNHGLYPTKFKNFHFLTSAYNLTRIRFEHVAIFPSILSLINLQKVSLIMCKIGKTFKNRMVNTPNIWPELDELEIDYCQDLVEFPGALCNSVHLKKISITNCNEMCGFNEEFGNLMTLESLFLRSCTKLKQLPESIWRSEKLSVLNISDCLSLSGLPEKIGKLAGLRRIYMKGCTGVHELPKSVEELPRVRVVCDEELASLWLEYSNVEIDLVEDQLKTLMRII</sequence>
<evidence type="ECO:0000313" key="8">
    <source>
        <dbReference type="EMBL" id="KAJ0188045.1"/>
    </source>
</evidence>
<dbReference type="Proteomes" id="UP000235145">
    <property type="component" value="Unassembled WGS sequence"/>
</dbReference>
<protein>
    <recommendedName>
        <fullName evidence="10">TIR domain-containing protein</fullName>
    </recommendedName>
</protein>
<dbReference type="FunFam" id="3.40.50.10140:FF:000007">
    <property type="entry name" value="Disease resistance protein (TIR-NBS-LRR class)"/>
    <property type="match status" value="1"/>
</dbReference>
<dbReference type="SUPFAM" id="SSF52540">
    <property type="entry name" value="P-loop containing nucleoside triphosphate hydrolases"/>
    <property type="match status" value="2"/>
</dbReference>
<evidence type="ECO:0000256" key="3">
    <source>
        <dbReference type="ARBA" id="ARBA00022737"/>
    </source>
</evidence>
<comment type="similarity">
    <text evidence="1">Belongs to the disease resistance NB-LRR family.</text>
</comment>
<keyword evidence="4" id="KW-0611">Plant defense</keyword>
<dbReference type="InterPro" id="IPR036388">
    <property type="entry name" value="WH-like_DNA-bd_sf"/>
</dbReference>
<keyword evidence="2" id="KW-0433">Leucine-rich repeat</keyword>
<evidence type="ECO:0000256" key="4">
    <source>
        <dbReference type="ARBA" id="ARBA00022821"/>
    </source>
</evidence>
<dbReference type="Pfam" id="PF01582">
    <property type="entry name" value="TIR"/>
    <property type="match status" value="1"/>
</dbReference>
<evidence type="ECO:0000259" key="7">
    <source>
        <dbReference type="PROSITE" id="PS51153"/>
    </source>
</evidence>
<dbReference type="PROSITE" id="PS50104">
    <property type="entry name" value="TIR"/>
    <property type="match status" value="1"/>
</dbReference>